<reference evidence="1 2" key="1">
    <citation type="submission" date="2016-11" db="EMBL/GenBank/DDBJ databases">
        <authorList>
            <person name="Jaros S."/>
            <person name="Januszkiewicz K."/>
            <person name="Wedrychowicz H."/>
        </authorList>
    </citation>
    <scope>NUCLEOTIDE SEQUENCE [LARGE SCALE GENOMIC DNA]</scope>
    <source>
        <strain evidence="1 2">GAS499</strain>
    </source>
</reference>
<gene>
    <name evidence="1" type="ORF">SAMN05444159_4994</name>
</gene>
<sequence length="59" mass="6373">MSQTTTNENFASKEDAKQFIKDYIVQEEQIVKIEITKNGGNYAGSVTVIDPPAPPAGTS</sequence>
<dbReference type="AlphaFoldDB" id="A0A1M6XW80"/>
<protein>
    <submittedName>
        <fullName evidence="1">Uncharacterized protein</fullName>
    </submittedName>
</protein>
<organism evidence="1 2">
    <name type="scientific">Bradyrhizobium lablabi</name>
    <dbReference type="NCBI Taxonomy" id="722472"/>
    <lineage>
        <taxon>Bacteria</taxon>
        <taxon>Pseudomonadati</taxon>
        <taxon>Pseudomonadota</taxon>
        <taxon>Alphaproteobacteria</taxon>
        <taxon>Hyphomicrobiales</taxon>
        <taxon>Nitrobacteraceae</taxon>
        <taxon>Bradyrhizobium</taxon>
    </lineage>
</organism>
<evidence type="ECO:0000313" key="2">
    <source>
        <dbReference type="Proteomes" id="UP000189935"/>
    </source>
</evidence>
<proteinExistence type="predicted"/>
<evidence type="ECO:0000313" key="1">
    <source>
        <dbReference type="EMBL" id="SHL10139.1"/>
    </source>
</evidence>
<dbReference type="RefSeq" id="WP_079542413.1">
    <property type="nucleotide sequence ID" value="NZ_LT670844.1"/>
</dbReference>
<dbReference type="Proteomes" id="UP000189935">
    <property type="component" value="Chromosome I"/>
</dbReference>
<dbReference type="EMBL" id="LT670844">
    <property type="protein sequence ID" value="SHL10139.1"/>
    <property type="molecule type" value="Genomic_DNA"/>
</dbReference>
<name>A0A1M6XW80_9BRAD</name>
<accession>A0A1M6XW80</accession>